<feature type="coiled-coil region" evidence="5">
    <location>
        <begin position="379"/>
        <end position="406"/>
    </location>
</feature>
<keyword evidence="4" id="KW-0233">DNA recombination</keyword>
<dbReference type="GO" id="GO:0004803">
    <property type="term" value="F:transposase activity"/>
    <property type="evidence" value="ECO:0007669"/>
    <property type="project" value="InterPro"/>
</dbReference>
<evidence type="ECO:0000256" key="3">
    <source>
        <dbReference type="ARBA" id="ARBA00023125"/>
    </source>
</evidence>
<feature type="domain" description="Tn3 transposase DDE" evidence="6">
    <location>
        <begin position="612"/>
        <end position="1004"/>
    </location>
</feature>
<dbReference type="GO" id="GO:0006313">
    <property type="term" value="P:DNA transposition"/>
    <property type="evidence" value="ECO:0007669"/>
    <property type="project" value="InterPro"/>
</dbReference>
<dbReference type="InterPro" id="IPR002513">
    <property type="entry name" value="Tn3_Tnp_DDE_dom"/>
</dbReference>
<evidence type="ECO:0000256" key="4">
    <source>
        <dbReference type="ARBA" id="ARBA00023172"/>
    </source>
</evidence>
<dbReference type="NCBIfam" id="NF033527">
    <property type="entry name" value="transpos_Tn3"/>
    <property type="match status" value="1"/>
</dbReference>
<dbReference type="InterPro" id="IPR047653">
    <property type="entry name" value="Tn3-like_transpos"/>
</dbReference>
<dbReference type="InterPro" id="IPR025296">
    <property type="entry name" value="DUF4158"/>
</dbReference>
<keyword evidence="2" id="KW-0815">Transposition</keyword>
<dbReference type="RefSeq" id="WP_135398577.1">
    <property type="nucleotide sequence ID" value="NZ_SRMB01000006.1"/>
</dbReference>
<evidence type="ECO:0000259" key="6">
    <source>
        <dbReference type="Pfam" id="PF01526"/>
    </source>
</evidence>
<organism evidence="8 9">
    <name type="scientific">Hymenobacter metallicola</name>
    <dbReference type="NCBI Taxonomy" id="2563114"/>
    <lineage>
        <taxon>Bacteria</taxon>
        <taxon>Pseudomonadati</taxon>
        <taxon>Bacteroidota</taxon>
        <taxon>Cytophagia</taxon>
        <taxon>Cytophagales</taxon>
        <taxon>Hymenobacteraceae</taxon>
        <taxon>Hymenobacter</taxon>
    </lineage>
</organism>
<keyword evidence="9" id="KW-1185">Reference proteome</keyword>
<feature type="domain" description="DUF4158" evidence="7">
    <location>
        <begin position="12"/>
        <end position="170"/>
    </location>
</feature>
<dbReference type="AlphaFoldDB" id="A0A4Z0Q0S5"/>
<dbReference type="Pfam" id="PF13700">
    <property type="entry name" value="DUF4158"/>
    <property type="match status" value="1"/>
</dbReference>
<comment type="similarity">
    <text evidence="1">Belongs to the transposase 7 family.</text>
</comment>
<evidence type="ECO:0000313" key="9">
    <source>
        <dbReference type="Proteomes" id="UP000298471"/>
    </source>
</evidence>
<dbReference type="EMBL" id="SRMB01000006">
    <property type="protein sequence ID" value="TGE22691.1"/>
    <property type="molecule type" value="Genomic_DNA"/>
</dbReference>
<proteinExistence type="inferred from homology"/>
<comment type="caution">
    <text evidence="8">The sequence shown here is derived from an EMBL/GenBank/DDBJ whole genome shotgun (WGS) entry which is preliminary data.</text>
</comment>
<sequence>MATHLRIHLGKERELYEQPPLVPAAEQARVFAVPDWADAHLARMLTPANRVGFLLQWGYFQISQRFYVATRYHAADIAYVAQQVGLGPADFDPLRYADARYYAHQQLVCEQLGIARFDAAATERLYQEALRLSSQHLKPAAVFDYLVLYLHEHRLELPTYYTLADVITRALLAFEQRLLHRLQQHLHPAEQRLLDRLLAADDPNETAAGETDADRRYPLTFLKRIHQGLRAGEIRERVTHFASLRQLFAQLQPLWQRLRLSDQAITYYAEYVLRAQAAQLYRRDERRYLYLLSFVVHQYYELGDALVDTLLHTVASTVNSCKEQVKETLYQQRTATQQLTSQVTGRGYRHLQALTQIRALVDAPDVPAEQKLARIDALLQRHQVTAAQLSEDHEHLEQLRVATEQQAGEALFHEALAAASLRLQTKLGALVKALVVDEATTRADLWRAVYYYQQHDGHLGAQVPLDFLSLTQRTYVLDAQGRLRTSLYKALLFLEMATAIKSGQLNFTCCYQYRAFEHYLLPAAQWAKQREALLEQAGLSAWRDFATVQATLQQQLQAQFAATNAHLTGADNPHAHRTPAGRYRLTTPRLPAEQPRLPAHLFPRHRVVPLREVLTSVARLTQFDTAFGSLPSKHARTPPPLSQLLAALVGLGCNLGLRRLAQVAPQVDEAALQRLASTHFSLDNLRQANELILAFTRQLRLREAFRLSPDVLHSSSDGQKYDLAVDSLGGSASFKYFGNRRGLTAYSYVDETLLVFDSTVFSAADREATHLLEGLLRHALRPTDVHSTDTHGYTEVIFAVTRMLGIAYEPRIRQLTNQQLYSWEPVAAHRQLGQTLLPDARLDPERIARHWDEVLRLVVTLKLRHSEASRLFGRLNSYARQHPLYRALKELGRVVKTEFLLRYVDQVELRQRIHKQLNKGESAHRLAHAVWHGRNQEFHAATRSEQLVAETCKRLLMNAIICWNYLHLSQHLARLSPEQQAATLATLSPFAVLSYRHLNLHGEYDFSDQPLPPEAPFDMELIAAWQPPAKPAQG</sequence>
<evidence type="ECO:0000256" key="5">
    <source>
        <dbReference type="SAM" id="Coils"/>
    </source>
</evidence>
<gene>
    <name evidence="8" type="ORF">E5K02_23445</name>
</gene>
<name>A0A4Z0Q0S5_9BACT</name>
<dbReference type="OrthoDB" id="922297at2"/>
<evidence type="ECO:0000256" key="2">
    <source>
        <dbReference type="ARBA" id="ARBA00022578"/>
    </source>
</evidence>
<keyword evidence="5" id="KW-0175">Coiled coil</keyword>
<protein>
    <submittedName>
        <fullName evidence="8">Tn3 family transposase</fullName>
    </submittedName>
</protein>
<dbReference type="Proteomes" id="UP000298471">
    <property type="component" value="Unassembled WGS sequence"/>
</dbReference>
<accession>A0A4Z0Q0S5</accession>
<dbReference type="Pfam" id="PF01526">
    <property type="entry name" value="DDE_Tnp_Tn3"/>
    <property type="match status" value="1"/>
</dbReference>
<keyword evidence="3" id="KW-0238">DNA-binding</keyword>
<reference evidence="8 9" key="1">
    <citation type="submission" date="2019-04" db="EMBL/GenBank/DDBJ databases">
        <authorList>
            <person name="Feng G."/>
            <person name="Zhang J."/>
            <person name="Zhu H."/>
        </authorList>
    </citation>
    <scope>NUCLEOTIDE SEQUENCE [LARGE SCALE GENOMIC DNA]</scope>
    <source>
        <strain evidence="8 9">9PBR-1</strain>
    </source>
</reference>
<dbReference type="GO" id="GO:0003677">
    <property type="term" value="F:DNA binding"/>
    <property type="evidence" value="ECO:0007669"/>
    <property type="project" value="UniProtKB-KW"/>
</dbReference>
<evidence type="ECO:0000256" key="1">
    <source>
        <dbReference type="ARBA" id="ARBA00009402"/>
    </source>
</evidence>
<evidence type="ECO:0000313" key="8">
    <source>
        <dbReference type="EMBL" id="TGE22691.1"/>
    </source>
</evidence>
<evidence type="ECO:0000259" key="7">
    <source>
        <dbReference type="Pfam" id="PF13700"/>
    </source>
</evidence>